<accession>A0ABY5PLN6</accession>
<organism evidence="2 3">
    <name type="scientific">Svornostia abyssi</name>
    <dbReference type="NCBI Taxonomy" id="2898438"/>
    <lineage>
        <taxon>Bacteria</taxon>
        <taxon>Bacillati</taxon>
        <taxon>Actinomycetota</taxon>
        <taxon>Thermoleophilia</taxon>
        <taxon>Solirubrobacterales</taxon>
        <taxon>Baekduiaceae</taxon>
        <taxon>Svornostia</taxon>
    </lineage>
</organism>
<dbReference type="Pfam" id="PF10009">
    <property type="entry name" value="DUF2252"/>
    <property type="match status" value="1"/>
</dbReference>
<name>A0ABY5PLN6_9ACTN</name>
<keyword evidence="3" id="KW-1185">Reference proteome</keyword>
<feature type="compositionally biased region" description="Basic and acidic residues" evidence="1">
    <location>
        <begin position="1"/>
        <end position="22"/>
    </location>
</feature>
<dbReference type="PANTHER" id="PTHR39441">
    <property type="entry name" value="DUF2252 DOMAIN-CONTAINING PROTEIN"/>
    <property type="match status" value="1"/>
</dbReference>
<evidence type="ECO:0000313" key="3">
    <source>
        <dbReference type="Proteomes" id="UP001058860"/>
    </source>
</evidence>
<gene>
    <name evidence="2" type="ORF">LRS13_08760</name>
</gene>
<dbReference type="InterPro" id="IPR018721">
    <property type="entry name" value="DUF2252"/>
</dbReference>
<dbReference type="RefSeq" id="WP_353866039.1">
    <property type="nucleotide sequence ID" value="NZ_CP088295.1"/>
</dbReference>
<dbReference type="Proteomes" id="UP001058860">
    <property type="component" value="Chromosome"/>
</dbReference>
<dbReference type="PANTHER" id="PTHR39441:SF1">
    <property type="entry name" value="DUF2252 DOMAIN-CONTAINING PROTEIN"/>
    <property type="match status" value="1"/>
</dbReference>
<dbReference type="EMBL" id="CP088295">
    <property type="protein sequence ID" value="UUY05593.1"/>
    <property type="molecule type" value="Genomic_DNA"/>
</dbReference>
<evidence type="ECO:0000313" key="2">
    <source>
        <dbReference type="EMBL" id="UUY05593.1"/>
    </source>
</evidence>
<proteinExistence type="predicted"/>
<sequence length="446" mass="49367">MSQPTPEERRLAGRARRTDSPRSSHAAWSPGDDREDPIAILERQAADRVPELLPLRYGRMAASPFAFLRGSAAVMAADIATTRPTGLRVQCCGDAHLSNFGLYASPERRLVFDLNDFDETLPGPFEYDVKRLAASVTVAARGNGESPRAAAETARAGARRYREAMLAFARMRHLDVWYAHADVDAVLATQATVTKRLQKNVTKARGRTSLQAFSKLTETVDGKVRFRDDPPLVTHLAQFEDRQVLEELLRQYRATLPDERRVLADRYELVDIAQKVVSVGSVGTRAFITLNIGRDGDDPLILQAKEATASVLEPHTGRSRYRQQGKRVVVGQRLMQATSDIFLGWLRGPNGRDFYLRQLRDMKGSAEIEALNLSELTLYAELCGWVLARAHARTGDAAAIAGYLGGGEAFDKAMRDWAHAYADQTERDHEMLLRAIDAGRVPAAAA</sequence>
<reference evidence="3" key="1">
    <citation type="submission" date="2021-11" db="EMBL/GenBank/DDBJ databases">
        <title>Cultivation dependent microbiological survey of springs from the worlds oldest radium mine currently devoted to the extraction of radon-saturated water.</title>
        <authorList>
            <person name="Kapinusova G."/>
            <person name="Smrhova T."/>
            <person name="Strejcek M."/>
            <person name="Suman J."/>
            <person name="Jani K."/>
            <person name="Pajer P."/>
            <person name="Uhlik O."/>
        </authorList>
    </citation>
    <scope>NUCLEOTIDE SEQUENCE [LARGE SCALE GENOMIC DNA]</scope>
    <source>
        <strain evidence="3">J379</strain>
    </source>
</reference>
<feature type="region of interest" description="Disordered" evidence="1">
    <location>
        <begin position="1"/>
        <end position="36"/>
    </location>
</feature>
<evidence type="ECO:0000256" key="1">
    <source>
        <dbReference type="SAM" id="MobiDB-lite"/>
    </source>
</evidence>
<protein>
    <submittedName>
        <fullName evidence="2">DUF2252 domain-containing protein</fullName>
    </submittedName>
</protein>